<gene>
    <name evidence="8" type="ORF">FA14DRAFT_164364</name>
</gene>
<comment type="catalytic activity">
    <reaction evidence="4">
        <text>a 1-acyl-sn-glycero-3-phosphate + an acyl-CoA = a 1,2-diacyl-sn-glycero-3-phosphate + CoA</text>
        <dbReference type="Rhea" id="RHEA:19709"/>
        <dbReference type="ChEBI" id="CHEBI:57287"/>
        <dbReference type="ChEBI" id="CHEBI:57970"/>
        <dbReference type="ChEBI" id="CHEBI:58342"/>
        <dbReference type="ChEBI" id="CHEBI:58608"/>
        <dbReference type="EC" id="2.3.1.51"/>
    </reaction>
</comment>
<evidence type="ECO:0000256" key="1">
    <source>
        <dbReference type="ARBA" id="ARBA00008655"/>
    </source>
</evidence>
<keyword evidence="4" id="KW-0594">Phospholipid biosynthesis</keyword>
<dbReference type="GO" id="GO:0005783">
    <property type="term" value="C:endoplasmic reticulum"/>
    <property type="evidence" value="ECO:0007669"/>
    <property type="project" value="TreeGrafter"/>
</dbReference>
<evidence type="ECO:0000256" key="4">
    <source>
        <dbReference type="RuleBase" id="RU361267"/>
    </source>
</evidence>
<keyword evidence="2 4" id="KW-0808">Transferase</keyword>
<dbReference type="Pfam" id="PF01553">
    <property type="entry name" value="Acyltransferase"/>
    <property type="match status" value="1"/>
</dbReference>
<evidence type="ECO:0000256" key="5">
    <source>
        <dbReference type="SAM" id="MobiDB-lite"/>
    </source>
</evidence>
<feature type="compositionally biased region" description="Polar residues" evidence="5">
    <location>
        <begin position="347"/>
        <end position="356"/>
    </location>
</feature>
<dbReference type="SMART" id="SM00563">
    <property type="entry name" value="PlsC"/>
    <property type="match status" value="1"/>
</dbReference>
<evidence type="ECO:0000259" key="7">
    <source>
        <dbReference type="SMART" id="SM00563"/>
    </source>
</evidence>
<evidence type="ECO:0000256" key="2">
    <source>
        <dbReference type="ARBA" id="ARBA00022679"/>
    </source>
</evidence>
<dbReference type="PANTHER" id="PTHR10434:SF11">
    <property type="entry name" value="1-ACYL-SN-GLYCEROL-3-PHOSPHATE ACYLTRANSFERASE"/>
    <property type="match status" value="1"/>
</dbReference>
<dbReference type="EC" id="2.3.1.51" evidence="4"/>
<keyword evidence="4" id="KW-0444">Lipid biosynthesis</keyword>
<dbReference type="EMBL" id="KZ819603">
    <property type="protein sequence ID" value="PWN35502.1"/>
    <property type="molecule type" value="Genomic_DNA"/>
</dbReference>
<dbReference type="SUPFAM" id="SSF69593">
    <property type="entry name" value="Glycerol-3-phosphate (1)-acyltransferase"/>
    <property type="match status" value="1"/>
</dbReference>
<dbReference type="CDD" id="cd07989">
    <property type="entry name" value="LPLAT_AGPAT-like"/>
    <property type="match status" value="1"/>
</dbReference>
<dbReference type="OrthoDB" id="202234at2759"/>
<dbReference type="GO" id="GO:0016020">
    <property type="term" value="C:membrane"/>
    <property type="evidence" value="ECO:0007669"/>
    <property type="project" value="InterPro"/>
</dbReference>
<name>A0A316VD62_9BASI</name>
<dbReference type="InParanoid" id="A0A316VD62"/>
<keyword evidence="6" id="KW-0812">Transmembrane</keyword>
<dbReference type="RefSeq" id="XP_025355804.1">
    <property type="nucleotide sequence ID" value="XM_025499882.1"/>
</dbReference>
<keyword evidence="6" id="KW-0472">Membrane</keyword>
<sequence length="371" mass="40534">MSATTKSLTYGAGASFLVLTLLSPRSQRARMYLNALLYIASMGACSFFGVAISPFMALTKNALNINWAVARAFHLLAGNLIGLKFKVEGAEKFDQARPAVLVGNHQTGVDILYLGKIFPKHASIMAKQILKYTPLLGQFMYLAGAVFIDRANRASSISAFDKVSKKMKKYNLSLWVFPEGTRSNLPFPDLLPFKKGAFHLAVQAQVPIVPVVCENYNRFFDGKTRFEAGTVRVRVLEPIETKGLKMEDVTELTTRVRSVMLAELQKMDAELDRGDVSAAIKGKPQSLQLGGLAKLASYIVGTGPGPDVVGRVERERRELVKPGTSGDKVGDFNLVSEKGKDAAQRPNFESKTSGSHSSEETDESAILVKRP</sequence>
<evidence type="ECO:0000256" key="6">
    <source>
        <dbReference type="SAM" id="Phobius"/>
    </source>
</evidence>
<feature type="region of interest" description="Disordered" evidence="5">
    <location>
        <begin position="319"/>
        <end position="371"/>
    </location>
</feature>
<evidence type="ECO:0000313" key="8">
    <source>
        <dbReference type="EMBL" id="PWN35502.1"/>
    </source>
</evidence>
<evidence type="ECO:0000256" key="3">
    <source>
        <dbReference type="ARBA" id="ARBA00023315"/>
    </source>
</evidence>
<protein>
    <recommendedName>
        <fullName evidence="4">1-acyl-sn-glycerol-3-phosphate acyltransferase</fullName>
        <ecNumber evidence="4">2.3.1.51</ecNumber>
    </recommendedName>
</protein>
<feature type="domain" description="Phospholipid/glycerol acyltransferase" evidence="7">
    <location>
        <begin position="99"/>
        <end position="216"/>
    </location>
</feature>
<evidence type="ECO:0000313" key="9">
    <source>
        <dbReference type="Proteomes" id="UP000245771"/>
    </source>
</evidence>
<dbReference type="AlphaFoldDB" id="A0A316VD62"/>
<organism evidence="8 9">
    <name type="scientific">Meira miltonrushii</name>
    <dbReference type="NCBI Taxonomy" id="1280837"/>
    <lineage>
        <taxon>Eukaryota</taxon>
        <taxon>Fungi</taxon>
        <taxon>Dikarya</taxon>
        <taxon>Basidiomycota</taxon>
        <taxon>Ustilaginomycotina</taxon>
        <taxon>Exobasidiomycetes</taxon>
        <taxon>Exobasidiales</taxon>
        <taxon>Brachybasidiaceae</taxon>
        <taxon>Meira</taxon>
    </lineage>
</organism>
<reference evidence="8 9" key="1">
    <citation type="journal article" date="2018" name="Mol. Biol. Evol.">
        <title>Broad Genomic Sampling Reveals a Smut Pathogenic Ancestry of the Fungal Clade Ustilaginomycotina.</title>
        <authorList>
            <person name="Kijpornyongpan T."/>
            <person name="Mondo S.J."/>
            <person name="Barry K."/>
            <person name="Sandor L."/>
            <person name="Lee J."/>
            <person name="Lipzen A."/>
            <person name="Pangilinan J."/>
            <person name="LaButti K."/>
            <person name="Hainaut M."/>
            <person name="Henrissat B."/>
            <person name="Grigoriev I.V."/>
            <person name="Spatafora J.W."/>
            <person name="Aime M.C."/>
        </authorList>
    </citation>
    <scope>NUCLEOTIDE SEQUENCE [LARGE SCALE GENOMIC DNA]</scope>
    <source>
        <strain evidence="8 9">MCA 3882</strain>
    </source>
</reference>
<dbReference type="GO" id="GO:0003841">
    <property type="term" value="F:1-acylglycerol-3-phosphate O-acyltransferase activity"/>
    <property type="evidence" value="ECO:0007669"/>
    <property type="project" value="UniProtKB-UniRule"/>
</dbReference>
<comment type="domain">
    <text evidence="4">The HXXXXD motif is essential for acyltransferase activity and may constitute the binding site for the phosphate moiety of the glycerol-3-phosphate.</text>
</comment>
<dbReference type="GeneID" id="37021663"/>
<dbReference type="InterPro" id="IPR002123">
    <property type="entry name" value="Plipid/glycerol_acylTrfase"/>
</dbReference>
<dbReference type="GO" id="GO:0006654">
    <property type="term" value="P:phosphatidic acid biosynthetic process"/>
    <property type="evidence" value="ECO:0007669"/>
    <property type="project" value="TreeGrafter"/>
</dbReference>
<keyword evidence="9" id="KW-1185">Reference proteome</keyword>
<keyword evidence="3 4" id="KW-0012">Acyltransferase</keyword>
<keyword evidence="4" id="KW-1208">Phospholipid metabolism</keyword>
<feature type="transmembrane region" description="Helical" evidence="6">
    <location>
        <begin position="35"/>
        <end position="58"/>
    </location>
</feature>
<keyword evidence="6" id="KW-1133">Transmembrane helix</keyword>
<accession>A0A316VD62</accession>
<dbReference type="PANTHER" id="PTHR10434">
    <property type="entry name" value="1-ACYL-SN-GLYCEROL-3-PHOSPHATE ACYLTRANSFERASE"/>
    <property type="match status" value="1"/>
</dbReference>
<keyword evidence="4" id="KW-0443">Lipid metabolism</keyword>
<proteinExistence type="inferred from homology"/>
<dbReference type="NCBIfam" id="TIGR00530">
    <property type="entry name" value="AGP_acyltrn"/>
    <property type="match status" value="1"/>
</dbReference>
<dbReference type="Proteomes" id="UP000245771">
    <property type="component" value="Unassembled WGS sequence"/>
</dbReference>
<comment type="similarity">
    <text evidence="1 4">Belongs to the 1-acyl-sn-glycerol-3-phosphate acyltransferase family.</text>
</comment>
<dbReference type="InterPro" id="IPR004552">
    <property type="entry name" value="AGP_acyltrans"/>
</dbReference>
<dbReference type="STRING" id="1280837.A0A316VD62"/>
<dbReference type="FunCoup" id="A0A316VD62">
    <property type="interactions" value="179"/>
</dbReference>